<evidence type="ECO:0000313" key="2">
    <source>
        <dbReference type="EMBL" id="TKW50505.1"/>
    </source>
</evidence>
<dbReference type="Proteomes" id="UP000310108">
    <property type="component" value="Unassembled WGS sequence"/>
</dbReference>
<keyword evidence="3" id="KW-1185">Reference proteome</keyword>
<accession>A0A4U6X5J0</accession>
<dbReference type="STRING" id="1306861.A0A4U6X5J0"/>
<evidence type="ECO:0000256" key="1">
    <source>
        <dbReference type="SAM" id="MobiDB-lite"/>
    </source>
</evidence>
<dbReference type="SMART" id="SM00248">
    <property type="entry name" value="ANK"/>
    <property type="match status" value="4"/>
</dbReference>
<feature type="compositionally biased region" description="Low complexity" evidence="1">
    <location>
        <begin position="228"/>
        <end position="246"/>
    </location>
</feature>
<sequence length="290" mass="31951">MPAISLTNLSRPYRVVESGPEFWNNNNATTFSISNGRRTSTSRERSLFHGDTALLLLCRSLQADDDDDDDDFLAYMMSLHLDAGADTNVSRFQGKTCLLEACERNSPTMARLLLGLRAAGRSGLRAHPPVDSAGRRRLAGPVSWNGPTSISILLSNGWKKDGTKPIRRTPLCFSIVHDSFRAAKMLLVAGASPCRHPESTDETPLYMAVKLARTTRNSKSIAQKAELNNNNINNSSSNNENNDDNTGNVDIVELLLQYQSPINTLSHKPNKYAKSPLINTINNTIRPKTL</sequence>
<dbReference type="SUPFAM" id="SSF48403">
    <property type="entry name" value="Ankyrin repeat"/>
    <property type="match status" value="1"/>
</dbReference>
<evidence type="ECO:0000313" key="3">
    <source>
        <dbReference type="Proteomes" id="UP000310108"/>
    </source>
</evidence>
<feature type="region of interest" description="Disordered" evidence="1">
    <location>
        <begin position="225"/>
        <end position="246"/>
    </location>
</feature>
<gene>
    <name evidence="2" type="ORF">CTA1_10717</name>
</gene>
<dbReference type="Gene3D" id="1.25.40.20">
    <property type="entry name" value="Ankyrin repeat-containing domain"/>
    <property type="match status" value="1"/>
</dbReference>
<proteinExistence type="predicted"/>
<dbReference type="EMBL" id="PJEX01000389">
    <property type="protein sequence ID" value="TKW50505.1"/>
    <property type="molecule type" value="Genomic_DNA"/>
</dbReference>
<organism evidence="2 3">
    <name type="scientific">Colletotrichum tanaceti</name>
    <dbReference type="NCBI Taxonomy" id="1306861"/>
    <lineage>
        <taxon>Eukaryota</taxon>
        <taxon>Fungi</taxon>
        <taxon>Dikarya</taxon>
        <taxon>Ascomycota</taxon>
        <taxon>Pezizomycotina</taxon>
        <taxon>Sordariomycetes</taxon>
        <taxon>Hypocreomycetidae</taxon>
        <taxon>Glomerellales</taxon>
        <taxon>Glomerellaceae</taxon>
        <taxon>Colletotrichum</taxon>
        <taxon>Colletotrichum destructivum species complex</taxon>
    </lineage>
</organism>
<dbReference type="AlphaFoldDB" id="A0A4U6X5J0"/>
<dbReference type="InterPro" id="IPR002110">
    <property type="entry name" value="Ankyrin_rpt"/>
</dbReference>
<dbReference type="InterPro" id="IPR036770">
    <property type="entry name" value="Ankyrin_rpt-contain_sf"/>
</dbReference>
<comment type="caution">
    <text evidence="2">The sequence shown here is derived from an EMBL/GenBank/DDBJ whole genome shotgun (WGS) entry which is preliminary data.</text>
</comment>
<reference evidence="2 3" key="1">
    <citation type="journal article" date="2019" name="PLoS ONE">
        <title>Comparative genome analysis indicates high evolutionary potential of pathogenicity genes in Colletotrichum tanaceti.</title>
        <authorList>
            <person name="Lelwala R.V."/>
            <person name="Korhonen P.K."/>
            <person name="Young N.D."/>
            <person name="Scott J.B."/>
            <person name="Ades P.A."/>
            <person name="Gasser R.B."/>
            <person name="Taylor P.W.J."/>
        </authorList>
    </citation>
    <scope>NUCLEOTIDE SEQUENCE [LARGE SCALE GENOMIC DNA]</scope>
    <source>
        <strain evidence="2">BRIP57314</strain>
    </source>
</reference>
<protein>
    <submittedName>
        <fullName evidence="2">Uncharacterized protein</fullName>
    </submittedName>
</protein>
<name>A0A4U6X5J0_9PEZI</name>